<evidence type="ECO:0000256" key="1">
    <source>
        <dbReference type="SAM" id="MobiDB-lite"/>
    </source>
</evidence>
<gene>
    <name evidence="2" type="ORF">I79_005798</name>
</gene>
<dbReference type="AlphaFoldDB" id="G3H647"/>
<name>G3H647_CRIGR</name>
<dbReference type="EMBL" id="JH000170">
    <property type="protein sequence ID" value="EGW05932.1"/>
    <property type="molecule type" value="Genomic_DNA"/>
</dbReference>
<dbReference type="Proteomes" id="UP000001075">
    <property type="component" value="Unassembled WGS sequence"/>
</dbReference>
<feature type="compositionally biased region" description="Polar residues" evidence="1">
    <location>
        <begin position="1"/>
        <end position="28"/>
    </location>
</feature>
<evidence type="ECO:0000313" key="3">
    <source>
        <dbReference type="Proteomes" id="UP000001075"/>
    </source>
</evidence>
<accession>G3H647</accession>
<organism evidence="2 3">
    <name type="scientific">Cricetulus griseus</name>
    <name type="common">Chinese hamster</name>
    <name type="synonym">Cricetulus barabensis griseus</name>
    <dbReference type="NCBI Taxonomy" id="10029"/>
    <lineage>
        <taxon>Eukaryota</taxon>
        <taxon>Metazoa</taxon>
        <taxon>Chordata</taxon>
        <taxon>Craniata</taxon>
        <taxon>Vertebrata</taxon>
        <taxon>Euteleostomi</taxon>
        <taxon>Mammalia</taxon>
        <taxon>Eutheria</taxon>
        <taxon>Euarchontoglires</taxon>
        <taxon>Glires</taxon>
        <taxon>Rodentia</taxon>
        <taxon>Myomorpha</taxon>
        <taxon>Muroidea</taxon>
        <taxon>Cricetidae</taxon>
        <taxon>Cricetinae</taxon>
        <taxon>Cricetulus</taxon>
    </lineage>
</organism>
<feature type="region of interest" description="Disordered" evidence="1">
    <location>
        <begin position="1"/>
        <end position="42"/>
    </location>
</feature>
<reference evidence="3" key="1">
    <citation type="journal article" date="2011" name="Nat. Biotechnol.">
        <title>The genomic sequence of the Chinese hamster ovary (CHO)-K1 cell line.</title>
        <authorList>
            <person name="Xu X."/>
            <person name="Nagarajan H."/>
            <person name="Lewis N.E."/>
            <person name="Pan S."/>
            <person name="Cai Z."/>
            <person name="Liu X."/>
            <person name="Chen W."/>
            <person name="Xie M."/>
            <person name="Wang W."/>
            <person name="Hammond S."/>
            <person name="Andersen M.R."/>
            <person name="Neff N."/>
            <person name="Passarelli B."/>
            <person name="Koh W."/>
            <person name="Fan H.C."/>
            <person name="Wang J."/>
            <person name="Gui Y."/>
            <person name="Lee K.H."/>
            <person name="Betenbaugh M.J."/>
            <person name="Quake S.R."/>
            <person name="Famili I."/>
            <person name="Palsson B.O."/>
            <person name="Wang J."/>
        </authorList>
    </citation>
    <scope>NUCLEOTIDE SEQUENCE [LARGE SCALE GENOMIC DNA]</scope>
    <source>
        <strain evidence="3">CHO K1 cell line</strain>
    </source>
</reference>
<protein>
    <submittedName>
        <fullName evidence="2">Uncharacterized protein</fullName>
    </submittedName>
</protein>
<evidence type="ECO:0000313" key="2">
    <source>
        <dbReference type="EMBL" id="EGW05932.1"/>
    </source>
</evidence>
<sequence>MSKQGPEASLSTTLQVAQPVPETNFQSPWQPPPEDALKSSDPVRVVEKMECGKFIIKP</sequence>
<dbReference type="InParanoid" id="G3H647"/>
<proteinExistence type="predicted"/>